<dbReference type="EMBL" id="JXYS01000001">
    <property type="protein sequence ID" value="KJF19028.1"/>
    <property type="molecule type" value="Genomic_DNA"/>
</dbReference>
<evidence type="ECO:0000313" key="2">
    <source>
        <dbReference type="Proteomes" id="UP000032360"/>
    </source>
</evidence>
<reference evidence="1 2" key="1">
    <citation type="submission" date="2015-01" db="EMBL/GenBank/DDBJ databases">
        <title>Draft genome of the acidophilic iron oxidizer Acidithrix ferrooxidans strain Py-F3.</title>
        <authorList>
            <person name="Poehlein A."/>
            <person name="Eisen S."/>
            <person name="Schloemann M."/>
            <person name="Johnson B.D."/>
            <person name="Daniel R."/>
            <person name="Muehling M."/>
        </authorList>
    </citation>
    <scope>NUCLEOTIDE SEQUENCE [LARGE SCALE GENOMIC DNA]</scope>
    <source>
        <strain evidence="1 2">Py-F3</strain>
    </source>
</reference>
<sequence length="34" mass="4021">MTAMHSYKRDDGFRRGIAVALFYLSPIRFDELSR</sequence>
<evidence type="ECO:0000313" key="1">
    <source>
        <dbReference type="EMBL" id="KJF19028.1"/>
    </source>
</evidence>
<name>A0A0D8HM78_9ACTN</name>
<gene>
    <name evidence="1" type="ORF">AXFE_00650</name>
</gene>
<dbReference type="Proteomes" id="UP000032360">
    <property type="component" value="Unassembled WGS sequence"/>
</dbReference>
<keyword evidence="2" id="KW-1185">Reference proteome</keyword>
<proteinExistence type="predicted"/>
<comment type="caution">
    <text evidence="1">The sequence shown here is derived from an EMBL/GenBank/DDBJ whole genome shotgun (WGS) entry which is preliminary data.</text>
</comment>
<dbReference type="AlphaFoldDB" id="A0A0D8HM78"/>
<organism evidence="1 2">
    <name type="scientific">Acidithrix ferrooxidans</name>
    <dbReference type="NCBI Taxonomy" id="1280514"/>
    <lineage>
        <taxon>Bacteria</taxon>
        <taxon>Bacillati</taxon>
        <taxon>Actinomycetota</taxon>
        <taxon>Acidimicrobiia</taxon>
        <taxon>Acidimicrobiales</taxon>
        <taxon>Acidimicrobiaceae</taxon>
        <taxon>Acidithrix</taxon>
    </lineage>
</organism>
<protein>
    <submittedName>
        <fullName evidence="1">Uncharacterized protein</fullName>
    </submittedName>
</protein>
<accession>A0A0D8HM78</accession>